<evidence type="ECO:0000313" key="1">
    <source>
        <dbReference type="EMBL" id="MBB6073397.1"/>
    </source>
</evidence>
<organism evidence="1 2">
    <name type="scientific">Longimicrobium terrae</name>
    <dbReference type="NCBI Taxonomy" id="1639882"/>
    <lineage>
        <taxon>Bacteria</taxon>
        <taxon>Pseudomonadati</taxon>
        <taxon>Gemmatimonadota</taxon>
        <taxon>Longimicrobiia</taxon>
        <taxon>Longimicrobiales</taxon>
        <taxon>Longimicrobiaceae</taxon>
        <taxon>Longimicrobium</taxon>
    </lineage>
</organism>
<evidence type="ECO:0000313" key="2">
    <source>
        <dbReference type="Proteomes" id="UP000582837"/>
    </source>
</evidence>
<keyword evidence="2" id="KW-1185">Reference proteome</keyword>
<proteinExistence type="predicted"/>
<sequence length="51" mass="5305">MLNPEQLQVESFATASSATYKTTGGMSESPDCIVYVSDCVSCFPDPAGVVA</sequence>
<dbReference type="EMBL" id="JACHIA010000024">
    <property type="protein sequence ID" value="MBB6073397.1"/>
    <property type="molecule type" value="Genomic_DNA"/>
</dbReference>
<reference evidence="1 2" key="1">
    <citation type="submission" date="2020-08" db="EMBL/GenBank/DDBJ databases">
        <title>Genomic Encyclopedia of Type Strains, Phase IV (KMG-IV): sequencing the most valuable type-strain genomes for metagenomic binning, comparative biology and taxonomic classification.</title>
        <authorList>
            <person name="Goeker M."/>
        </authorList>
    </citation>
    <scope>NUCLEOTIDE SEQUENCE [LARGE SCALE GENOMIC DNA]</scope>
    <source>
        <strain evidence="1 2">DSM 29007</strain>
    </source>
</reference>
<dbReference type="RefSeq" id="WP_170039168.1">
    <property type="nucleotide sequence ID" value="NZ_JABDTL010000002.1"/>
</dbReference>
<name>A0A841H5N9_9BACT</name>
<protein>
    <submittedName>
        <fullName evidence="1">Uncharacterized protein</fullName>
    </submittedName>
</protein>
<comment type="caution">
    <text evidence="1">The sequence shown here is derived from an EMBL/GenBank/DDBJ whole genome shotgun (WGS) entry which is preliminary data.</text>
</comment>
<dbReference type="Proteomes" id="UP000582837">
    <property type="component" value="Unassembled WGS sequence"/>
</dbReference>
<gene>
    <name evidence="1" type="ORF">HNQ61_005064</name>
</gene>
<accession>A0A841H5N9</accession>
<dbReference type="AlphaFoldDB" id="A0A841H5N9"/>